<reference evidence="6" key="1">
    <citation type="submission" date="2021-02" db="EMBL/GenBank/DDBJ databases">
        <authorList>
            <person name="Nowell W R."/>
        </authorList>
    </citation>
    <scope>NUCLEOTIDE SEQUENCE</scope>
</reference>
<evidence type="ECO:0000313" key="7">
    <source>
        <dbReference type="Proteomes" id="UP000663887"/>
    </source>
</evidence>
<evidence type="ECO:0000259" key="5">
    <source>
        <dbReference type="Pfam" id="PF00656"/>
    </source>
</evidence>
<dbReference type="InterPro" id="IPR011600">
    <property type="entry name" value="Pept_C14_caspase"/>
</dbReference>
<dbReference type="Proteomes" id="UP000663887">
    <property type="component" value="Unassembled WGS sequence"/>
</dbReference>
<dbReference type="InterPro" id="IPR011042">
    <property type="entry name" value="6-blade_b-propeller_TolB-like"/>
</dbReference>
<dbReference type="Gene3D" id="3.40.50.1460">
    <property type="match status" value="1"/>
</dbReference>
<feature type="domain" description="Peptidase C14 caspase" evidence="5">
    <location>
        <begin position="38"/>
        <end position="256"/>
    </location>
</feature>
<dbReference type="Pfam" id="PF00656">
    <property type="entry name" value="Peptidase_C14"/>
    <property type="match status" value="1"/>
</dbReference>
<keyword evidence="2" id="KW-0677">Repeat</keyword>
<dbReference type="Pfam" id="PF01436">
    <property type="entry name" value="NHL"/>
    <property type="match status" value="3"/>
</dbReference>
<dbReference type="SUPFAM" id="SSF101898">
    <property type="entry name" value="NHL repeat"/>
    <property type="match status" value="1"/>
</dbReference>
<gene>
    <name evidence="6" type="ORF">XDN619_LOCUS10623</name>
</gene>
<dbReference type="EMBL" id="CAJNRG010003879">
    <property type="protein sequence ID" value="CAF2061386.1"/>
    <property type="molecule type" value="Genomic_DNA"/>
</dbReference>
<dbReference type="PROSITE" id="PS51125">
    <property type="entry name" value="NHL"/>
    <property type="match status" value="1"/>
</dbReference>
<dbReference type="CDD" id="cd05819">
    <property type="entry name" value="NHL"/>
    <property type="match status" value="1"/>
</dbReference>
<dbReference type="AlphaFoldDB" id="A0A816QGA1"/>
<evidence type="ECO:0000313" key="6">
    <source>
        <dbReference type="EMBL" id="CAF2061386.1"/>
    </source>
</evidence>
<comment type="caution">
    <text evidence="6">The sequence shown here is derived from an EMBL/GenBank/DDBJ whole genome shotgun (WGS) entry which is preliminary data.</text>
</comment>
<protein>
    <recommendedName>
        <fullName evidence="5">Peptidase C14 caspase domain-containing protein</fullName>
    </recommendedName>
</protein>
<evidence type="ECO:0000256" key="4">
    <source>
        <dbReference type="PROSITE-ProRule" id="PRU00504"/>
    </source>
</evidence>
<dbReference type="PANTHER" id="PTHR10680">
    <property type="entry name" value="PEPTIDYL-GLYCINE ALPHA-AMIDATING MONOOXYGENASE"/>
    <property type="match status" value="1"/>
</dbReference>
<keyword evidence="1" id="KW-0732">Signal</keyword>
<feature type="repeat" description="NHL" evidence="4">
    <location>
        <begin position="557"/>
        <end position="596"/>
    </location>
</feature>
<dbReference type="PANTHER" id="PTHR10680:SF14">
    <property type="entry name" value="PEPTIDYL-GLYCINE ALPHA-AMIDATING MONOOXYGENASE"/>
    <property type="match status" value="1"/>
</dbReference>
<dbReference type="Gene3D" id="2.120.10.30">
    <property type="entry name" value="TolB, C-terminal domain"/>
    <property type="match status" value="2"/>
</dbReference>
<dbReference type="InterPro" id="IPR029030">
    <property type="entry name" value="Caspase-like_dom_sf"/>
</dbReference>
<proteinExistence type="predicted"/>
<keyword evidence="3" id="KW-0325">Glycoprotein</keyword>
<sequence length="598" mass="66266">MSTKAEDGTLALCIVERTHSNNKNNNLLLVILQPSGANLALVIGNGNYSEKKNQLDHAVDNAHEFSDKLTALDFQVTFKKNAGKLMKHIIADFIEKIKTGDLVLFYFCGHGCQADGTNFFMHVDDSDIADEADVPTFGIDVEKTMELLARKVNSNAMIFIADCSWPYAFKGSVAGHAPVNAKSFGEMKTTPDGAIILLAGAPNETPTDAFKIDYQRLFTKQLIETISQENISITNLFRSIGQSMQSKGKQAPRLLTTTKVPEDWKISLNDTTLEVPNCVHNGKWKSNAYTIAGGHGPGSACDMLHYPKGIRLDVNENLLIADSSNHRIMKYYLGAKNGVKIAGNNISGYGDPFLCGPSGLNIHKPSKTLIICDYHNMRVITYMMRLCRCGIKIVGNEKCCEKSLKKNAYRKIVIENIKCGGLAIDKEGNVYVSDTNRHEVRRYNADDWKETVVAGGKGQGSRSSQLNHPTYIFVGNDQSVYVSDTWNDRVMRWRKGAKEGTIVAGGHGKGNDRNQLYCPAGLLVDQFNAVYVADYWNHRVMRWYNGDRQGTVIAGGHGPGDSEKQLNNPEGIAFDPQGNLYIADSNNHRIQKFHFQKK</sequence>
<accession>A0A816QGA1</accession>
<organism evidence="6 7">
    <name type="scientific">Rotaria magnacalcarata</name>
    <dbReference type="NCBI Taxonomy" id="392030"/>
    <lineage>
        <taxon>Eukaryota</taxon>
        <taxon>Metazoa</taxon>
        <taxon>Spiralia</taxon>
        <taxon>Gnathifera</taxon>
        <taxon>Rotifera</taxon>
        <taxon>Eurotatoria</taxon>
        <taxon>Bdelloidea</taxon>
        <taxon>Philodinida</taxon>
        <taxon>Philodinidae</taxon>
        <taxon>Rotaria</taxon>
    </lineage>
</organism>
<name>A0A816QGA1_9BILA</name>
<dbReference type="InterPro" id="IPR001258">
    <property type="entry name" value="NHL_repeat"/>
</dbReference>
<dbReference type="SUPFAM" id="SSF52129">
    <property type="entry name" value="Caspase-like"/>
    <property type="match status" value="1"/>
</dbReference>
<evidence type="ECO:0000256" key="2">
    <source>
        <dbReference type="ARBA" id="ARBA00022737"/>
    </source>
</evidence>
<dbReference type="GO" id="GO:0004197">
    <property type="term" value="F:cysteine-type endopeptidase activity"/>
    <property type="evidence" value="ECO:0007669"/>
    <property type="project" value="InterPro"/>
</dbReference>
<dbReference type="GO" id="GO:0006508">
    <property type="term" value="P:proteolysis"/>
    <property type="evidence" value="ECO:0007669"/>
    <property type="project" value="InterPro"/>
</dbReference>
<evidence type="ECO:0000256" key="1">
    <source>
        <dbReference type="ARBA" id="ARBA00022729"/>
    </source>
</evidence>
<evidence type="ECO:0000256" key="3">
    <source>
        <dbReference type="ARBA" id="ARBA00023180"/>
    </source>
</evidence>